<dbReference type="GeneTree" id="ENSGT00550000074799"/>
<dbReference type="InterPro" id="IPR021967">
    <property type="entry name" value="Nup98_C"/>
</dbReference>
<feature type="domain" description="Nuclear pore complex protein NUP96 C-terminal" evidence="1">
    <location>
        <begin position="23"/>
        <end position="256"/>
    </location>
</feature>
<organism evidence="2 3">
    <name type="scientific">Fundulus heteroclitus</name>
    <name type="common">Killifish</name>
    <name type="synonym">Mummichog</name>
    <dbReference type="NCBI Taxonomy" id="8078"/>
    <lineage>
        <taxon>Eukaryota</taxon>
        <taxon>Metazoa</taxon>
        <taxon>Chordata</taxon>
        <taxon>Craniata</taxon>
        <taxon>Vertebrata</taxon>
        <taxon>Euteleostomi</taxon>
        <taxon>Actinopterygii</taxon>
        <taxon>Neopterygii</taxon>
        <taxon>Teleostei</taxon>
        <taxon>Neoteleostei</taxon>
        <taxon>Acanthomorphata</taxon>
        <taxon>Ovalentaria</taxon>
        <taxon>Atherinomorphae</taxon>
        <taxon>Cyprinodontiformes</taxon>
        <taxon>Fundulidae</taxon>
        <taxon>Fundulus</taxon>
    </lineage>
</organism>
<dbReference type="Ensembl" id="ENSFHET00000000869.1">
    <property type="protein sequence ID" value="ENSFHEP00000009205.1"/>
    <property type="gene ID" value="ENSFHEG00000010534.1"/>
</dbReference>
<evidence type="ECO:0000259" key="1">
    <source>
        <dbReference type="Pfam" id="PF12110"/>
    </source>
</evidence>
<reference evidence="2" key="2">
    <citation type="submission" date="2025-09" db="UniProtKB">
        <authorList>
            <consortium name="Ensembl"/>
        </authorList>
    </citation>
    <scope>IDENTIFICATION</scope>
</reference>
<dbReference type="Proteomes" id="UP000265000">
    <property type="component" value="Unplaced"/>
</dbReference>
<protein>
    <submittedName>
        <fullName evidence="2">Nucleoporin 98</fullName>
    </submittedName>
</protein>
<sequence length="413" mass="46867">KSTSQPRTSTAGTAFGSFIGTERILTHRLRIFALLAGKAVWQSSDSAVNVCSDLDWKRCLAVHLWFMLPPTASVADALAKYQAAFQVSSEAGRYACAPLPPYQEGAPPEEEEEEEEECERPLYDLCFHLLKLYSDRHYSLQPLLDPLTVTWRRLDFRLSWHLWGVLQALHYSHLSAARQGLVHASYAAQLESAGLWHMAVFILLHIPDHRQRERAVREMLMLHCPLLETAESARRERFLTEQLLIPQSWIHQAKATRAHRDGDRHQQALHLYRAGFWNQCHRLLIQHLASDCIINDNHDYLLEFLEGLAVPEHSASIQDWDTAGRVYLDYIRVIKSLQDIQQVRPNAGYQLERLYTDVTSLCSRIELLPCRTARDRLAQSGGSSEERANHSAVASVCPLIGPKKLVSGSPPGD</sequence>
<evidence type="ECO:0000313" key="3">
    <source>
        <dbReference type="Proteomes" id="UP000265000"/>
    </source>
</evidence>
<dbReference type="Pfam" id="PF12110">
    <property type="entry name" value="Nup96"/>
    <property type="match status" value="1"/>
</dbReference>
<reference evidence="2" key="1">
    <citation type="submission" date="2025-08" db="UniProtKB">
        <authorList>
            <consortium name="Ensembl"/>
        </authorList>
    </citation>
    <scope>IDENTIFICATION</scope>
</reference>
<keyword evidence="3" id="KW-1185">Reference proteome</keyword>
<proteinExistence type="predicted"/>
<evidence type="ECO:0000313" key="2">
    <source>
        <dbReference type="Ensembl" id="ENSFHEP00000009205.1"/>
    </source>
</evidence>
<dbReference type="AlphaFoldDB" id="A0A3Q2PB64"/>
<accession>A0A3Q2PB64</accession>
<name>A0A3Q2PB64_FUNHE</name>